<evidence type="ECO:0000313" key="2">
    <source>
        <dbReference type="Proteomes" id="UP000226525"/>
    </source>
</evidence>
<accession>A0A2D6YHC5</accession>
<gene>
    <name evidence="1" type="primary">lptC</name>
    <name evidence="1" type="ORF">CMN54_03875</name>
</gene>
<dbReference type="NCBIfam" id="TIGR04409">
    <property type="entry name" value="LptC_YrbK"/>
    <property type="match status" value="1"/>
</dbReference>
<proteinExistence type="predicted"/>
<sequence length="189" mass="21880">MTGSRVRALLLAHWQEFLLLLLMGPLALYFALSNSTSESLPLLPLPESQVLQLEQITLQDYQKDFKRWTLTGLRALMADDSSIMNVEQPRLRLHPNPETIPFTDTLVRADEALIDWRRQLVEIRGEVEVERDSKLYLQAERAIYDLQTEVLRMPGAVQMTWQDSDVDGSDLRYELKTGLVELRGVHYQR</sequence>
<dbReference type="GO" id="GO:0005886">
    <property type="term" value="C:plasma membrane"/>
    <property type="evidence" value="ECO:0007669"/>
    <property type="project" value="InterPro"/>
</dbReference>
<dbReference type="Pfam" id="PF06835">
    <property type="entry name" value="LptC"/>
    <property type="match status" value="1"/>
</dbReference>
<dbReference type="Gene3D" id="2.60.450.10">
    <property type="entry name" value="Lipopolysaccharide (LPS) transport protein A like domain"/>
    <property type="match status" value="1"/>
</dbReference>
<protein>
    <submittedName>
        <fullName evidence="1">LPS export ABC transporter periplasmic protein LptC</fullName>
    </submittedName>
</protein>
<evidence type="ECO:0000313" key="1">
    <source>
        <dbReference type="EMBL" id="MAH62583.1"/>
    </source>
</evidence>
<dbReference type="Proteomes" id="UP000226525">
    <property type="component" value="Unassembled WGS sequence"/>
</dbReference>
<dbReference type="EMBL" id="NZEX01000040">
    <property type="protein sequence ID" value="MAH62583.1"/>
    <property type="molecule type" value="Genomic_DNA"/>
</dbReference>
<organism evidence="1 2">
    <name type="scientific">SAR324 cluster bacterium</name>
    <dbReference type="NCBI Taxonomy" id="2024889"/>
    <lineage>
        <taxon>Bacteria</taxon>
        <taxon>Deltaproteobacteria</taxon>
        <taxon>SAR324 cluster</taxon>
    </lineage>
</organism>
<dbReference type="GO" id="GO:0015221">
    <property type="term" value="F:lipopolysaccharide transmembrane transporter activity"/>
    <property type="evidence" value="ECO:0007669"/>
    <property type="project" value="InterPro"/>
</dbReference>
<reference evidence="2" key="1">
    <citation type="submission" date="2017-09" db="EMBL/GenBank/DDBJ databases">
        <title>The Reconstruction of 2,631 Draft Metagenome-Assembled Genomes from the Global Oceans.</title>
        <authorList>
            <person name="Tully B.J."/>
            <person name="Graham E.D."/>
            <person name="Heidelberg J.F."/>
        </authorList>
    </citation>
    <scope>NUCLEOTIDE SEQUENCE [LARGE SCALE GENOMIC DNA]</scope>
</reference>
<dbReference type="AlphaFoldDB" id="A0A2D6YHC5"/>
<comment type="caution">
    <text evidence="1">The sequence shown here is derived from an EMBL/GenBank/DDBJ whole genome shotgun (WGS) entry which is preliminary data.</text>
</comment>
<dbReference type="InterPro" id="IPR026265">
    <property type="entry name" value="LptC"/>
</dbReference>
<name>A0A2D6YHC5_9DELT</name>
<dbReference type="InterPro" id="IPR010664">
    <property type="entry name" value="LipoPS_assembly_LptC-rel"/>
</dbReference>